<evidence type="ECO:0008006" key="5">
    <source>
        <dbReference type="Google" id="ProtNLM"/>
    </source>
</evidence>
<evidence type="ECO:0000256" key="2">
    <source>
        <dbReference type="SAM" id="SignalP"/>
    </source>
</evidence>
<organism evidence="3 4">
    <name type="scientific">Rhodococcus kronopolitis</name>
    <dbReference type="NCBI Taxonomy" id="1460226"/>
    <lineage>
        <taxon>Bacteria</taxon>
        <taxon>Bacillati</taxon>
        <taxon>Actinomycetota</taxon>
        <taxon>Actinomycetes</taxon>
        <taxon>Mycobacteriales</taxon>
        <taxon>Nocardiaceae</taxon>
        <taxon>Rhodococcus</taxon>
    </lineage>
</organism>
<feature type="chain" id="PRO_5045220218" description="GerMN domain-containing protein" evidence="2">
    <location>
        <begin position="34"/>
        <end position="320"/>
    </location>
</feature>
<accession>A0ABV9FPD9</accession>
<feature type="region of interest" description="Disordered" evidence="1">
    <location>
        <begin position="295"/>
        <end position="320"/>
    </location>
</feature>
<feature type="signal peptide" evidence="2">
    <location>
        <begin position="1"/>
        <end position="33"/>
    </location>
</feature>
<evidence type="ECO:0000256" key="1">
    <source>
        <dbReference type="SAM" id="MobiDB-lite"/>
    </source>
</evidence>
<reference evidence="4" key="1">
    <citation type="journal article" date="2019" name="Int. J. Syst. Evol. Microbiol.">
        <title>The Global Catalogue of Microorganisms (GCM) 10K type strain sequencing project: providing services to taxonomists for standard genome sequencing and annotation.</title>
        <authorList>
            <consortium name="The Broad Institute Genomics Platform"/>
            <consortium name="The Broad Institute Genome Sequencing Center for Infectious Disease"/>
            <person name="Wu L."/>
            <person name="Ma J."/>
        </authorList>
    </citation>
    <scope>NUCLEOTIDE SEQUENCE [LARGE SCALE GENOMIC DNA]</scope>
    <source>
        <strain evidence="4">CCUG 54520</strain>
    </source>
</reference>
<protein>
    <recommendedName>
        <fullName evidence="5">GerMN domain-containing protein</fullName>
    </recommendedName>
</protein>
<sequence length="320" mass="33284">MPVFSIRSRPSAPVVARTTLIASVLAVATLVTACGGGDDPAPTSPTAAATKETTVPISAVTTAVVDAGAEPRQKVTYHPRTDADQRSRLVTGSTVYQQIDGQPQQDFSTPELTTSMTARVPGGSPDPAITVDLTLDEFSTPDARLTDALTASNGSKAGLTVQPSGAITALRITPAPDSRDIARSAIEQAFYQAVYRTVAFPDAEIGVGAVWTVQQQVMSGIALNQTTTVTLRERDGDRLTVDVAVNQTPNSDVWELPGEAGTLDVVTYTMAGTGTLVLDLGAALPVDGAVTVGGEQTYSDPNGTTRLRQSTSSVVKWATP</sequence>
<keyword evidence="4" id="KW-1185">Reference proteome</keyword>
<evidence type="ECO:0000313" key="4">
    <source>
        <dbReference type="Proteomes" id="UP001595914"/>
    </source>
</evidence>
<comment type="caution">
    <text evidence="3">The sequence shown here is derived from an EMBL/GenBank/DDBJ whole genome shotgun (WGS) entry which is preliminary data.</text>
</comment>
<evidence type="ECO:0000313" key="3">
    <source>
        <dbReference type="EMBL" id="MFC4602129.1"/>
    </source>
</evidence>
<keyword evidence="2" id="KW-0732">Signal</keyword>
<gene>
    <name evidence="3" type="ORF">ACFO6S_00310</name>
</gene>
<dbReference type="PROSITE" id="PS51257">
    <property type="entry name" value="PROKAR_LIPOPROTEIN"/>
    <property type="match status" value="1"/>
</dbReference>
<dbReference type="Proteomes" id="UP001595914">
    <property type="component" value="Unassembled WGS sequence"/>
</dbReference>
<feature type="compositionally biased region" description="Polar residues" evidence="1">
    <location>
        <begin position="295"/>
        <end position="314"/>
    </location>
</feature>
<dbReference type="EMBL" id="JBHSFO010000001">
    <property type="protein sequence ID" value="MFC4602129.1"/>
    <property type="molecule type" value="Genomic_DNA"/>
</dbReference>
<dbReference type="RefSeq" id="WP_378413053.1">
    <property type="nucleotide sequence ID" value="NZ_JBHSFO010000001.1"/>
</dbReference>
<proteinExistence type="predicted"/>
<name>A0ABV9FPD9_9NOCA</name>